<sequence length="386" mass="41071">MTSPASTSGRMAEYRPELRPGVLLSGELLHGARAVHLVKNTESGKSFEVGVKEHFLISRMDGTRSLGEIGTDYARCYGRRLGDANWQQVLGQLGARGLLTGASAGSPKAASASSEPDSGAESAEEPPRPNNALRGSISLTADADATVARLYRATGFLLAAPWMVPLAVLVLAMETAALVQLTDLLRGVREVFRNPVLLTGVAGLLWVSTALHELAHGVVARHYGGRVTDIGLRWRLPSVIMYCTVDNYLYLSRRRHQIATALAGAAMNLLFLLPFGAVWLLAPLDDATDDALAGLVFLGTLQALAMLVPVPPLDGYKIVGQALGVTELAVSSRAYLGLKLRRDPAAAQYPRRARVAYTGYGIGSMLVLCALVAALGLLVHQLLTLS</sequence>
<comment type="caution">
    <text evidence="3">The sequence shown here is derived from an EMBL/GenBank/DDBJ whole genome shotgun (WGS) entry which is preliminary data.</text>
</comment>
<dbReference type="EMBL" id="JAJAGO010000003">
    <property type="protein sequence ID" value="MCT2589684.1"/>
    <property type="molecule type" value="Genomic_DNA"/>
</dbReference>
<keyword evidence="2" id="KW-0812">Transmembrane</keyword>
<feature type="transmembrane region" description="Helical" evidence="2">
    <location>
        <begin position="291"/>
        <end position="310"/>
    </location>
</feature>
<gene>
    <name evidence="3" type="ORF">LHJ74_07070</name>
</gene>
<feature type="compositionally biased region" description="Low complexity" evidence="1">
    <location>
        <begin position="104"/>
        <end position="114"/>
    </location>
</feature>
<protein>
    <submittedName>
        <fullName evidence="3">M50 family metallopeptidase</fullName>
    </submittedName>
</protein>
<dbReference type="RefSeq" id="WP_260216687.1">
    <property type="nucleotide sequence ID" value="NZ_JAJAGO010000003.1"/>
</dbReference>
<evidence type="ECO:0000256" key="2">
    <source>
        <dbReference type="SAM" id="Phobius"/>
    </source>
</evidence>
<feature type="region of interest" description="Disordered" evidence="1">
    <location>
        <begin position="104"/>
        <end position="135"/>
    </location>
</feature>
<evidence type="ECO:0000313" key="4">
    <source>
        <dbReference type="Proteomes" id="UP001156389"/>
    </source>
</evidence>
<organism evidence="3 4">
    <name type="scientific">Streptomyces gossypii</name>
    <dbReference type="NCBI Taxonomy" id="2883101"/>
    <lineage>
        <taxon>Bacteria</taxon>
        <taxon>Bacillati</taxon>
        <taxon>Actinomycetota</taxon>
        <taxon>Actinomycetes</taxon>
        <taxon>Kitasatosporales</taxon>
        <taxon>Streptomycetaceae</taxon>
        <taxon>Streptomyces</taxon>
    </lineage>
</organism>
<feature type="transmembrane region" description="Helical" evidence="2">
    <location>
        <begin position="258"/>
        <end position="279"/>
    </location>
</feature>
<name>A0ABT2JQ92_9ACTN</name>
<evidence type="ECO:0000313" key="3">
    <source>
        <dbReference type="EMBL" id="MCT2589684.1"/>
    </source>
</evidence>
<dbReference type="CDD" id="cd05709">
    <property type="entry name" value="S2P-M50"/>
    <property type="match status" value="1"/>
</dbReference>
<evidence type="ECO:0000256" key="1">
    <source>
        <dbReference type="SAM" id="MobiDB-lite"/>
    </source>
</evidence>
<reference evidence="3 4" key="1">
    <citation type="submission" date="2021-10" db="EMBL/GenBank/DDBJ databases">
        <title>Streptomyces gossypii sp. nov., isolated from soil collected from cotton field.</title>
        <authorList>
            <person name="Ge X."/>
            <person name="Chen X."/>
            <person name="Liu W."/>
        </authorList>
    </citation>
    <scope>NUCLEOTIDE SEQUENCE [LARGE SCALE GENOMIC DNA]</scope>
    <source>
        <strain evidence="3 4">N2-109</strain>
    </source>
</reference>
<keyword evidence="4" id="KW-1185">Reference proteome</keyword>
<feature type="transmembrane region" description="Helical" evidence="2">
    <location>
        <begin position="191"/>
        <end position="212"/>
    </location>
</feature>
<proteinExistence type="predicted"/>
<feature type="transmembrane region" description="Helical" evidence="2">
    <location>
        <begin position="360"/>
        <end position="383"/>
    </location>
</feature>
<feature type="transmembrane region" description="Helical" evidence="2">
    <location>
        <begin position="156"/>
        <end position="179"/>
    </location>
</feature>
<accession>A0ABT2JQ92</accession>
<keyword evidence="2" id="KW-0472">Membrane</keyword>
<dbReference type="Proteomes" id="UP001156389">
    <property type="component" value="Unassembled WGS sequence"/>
</dbReference>
<keyword evidence="2" id="KW-1133">Transmembrane helix</keyword>